<dbReference type="Proteomes" id="UP001198163">
    <property type="component" value="Unassembled WGS sequence"/>
</dbReference>
<organism evidence="2 3">
    <name type="scientific">Teretinema zuelzerae</name>
    <dbReference type="NCBI Taxonomy" id="156"/>
    <lineage>
        <taxon>Bacteria</taxon>
        <taxon>Pseudomonadati</taxon>
        <taxon>Spirochaetota</taxon>
        <taxon>Spirochaetia</taxon>
        <taxon>Spirochaetales</taxon>
        <taxon>Treponemataceae</taxon>
        <taxon>Teretinema</taxon>
    </lineage>
</organism>
<dbReference type="AlphaFoldDB" id="A0AAE3EFZ7"/>
<comment type="caution">
    <text evidence="2">The sequence shown here is derived from an EMBL/GenBank/DDBJ whole genome shotgun (WGS) entry which is preliminary data.</text>
</comment>
<sequence length="580" mass="64214">MIKIDSIRDTIRNCSEATEGIYAKLGESFPGLLSVTKNSGSSSLPGLKAFLNDLDRGFSAYSDGGAEFFSGWNTRNMDLFTVLGEKMASLDAINERVAQIRADSEELEIISLNAMVISIKSGEKGRAFSCITENLKKLSARMISLSNELLLDEQRLIEKNIAFKNSVKALLSGSSEASRTRSLDTVPELQESLGQAQSDLDRMSSEASRVQSPIHEAMSGIQLQDIIRQSIDQILLALAEMSAHSASGTDEDALDCLTLNIELIEICLRIADDVQKNLDASLAIFSANWDAVHKILTSVEALRKSFLSRYLDPHGSSGKSLPVLLDRMTSGFSDYIGQISLYQRGQKAMVRDSAFILSEVKHLRTLFDTIRPIISRLQHVRITQQIEVAKNPAISAVKDTVDYMSDLIMKADIRVQETRNELEAFIAEIEEVTREFGTTAAADQTELERIKQERTEFFHRMKDSQGSLASSVMDLRVFPDSFQSLCAEIESLFATFRGTKDSFKNASSALKAVSIELHATRNAIFSQKGISSWQIHDSRLRDLVTRFTITSHKQAAGEIGGFEVEQSDLGIFESGEVTLF</sequence>
<evidence type="ECO:0000313" key="3">
    <source>
        <dbReference type="Proteomes" id="UP001198163"/>
    </source>
</evidence>
<accession>A0AAE3EFZ7</accession>
<evidence type="ECO:0000313" key="2">
    <source>
        <dbReference type="EMBL" id="MCD1653460.1"/>
    </source>
</evidence>
<evidence type="ECO:0000256" key="1">
    <source>
        <dbReference type="SAM" id="Coils"/>
    </source>
</evidence>
<gene>
    <name evidence="2" type="ORF">K7J14_01950</name>
</gene>
<reference evidence="2" key="1">
    <citation type="submission" date="2021-08" db="EMBL/GenBank/DDBJ databases">
        <title>Comparative analyses of Brucepasteria parasyntrophica and Teretinema zuelzerae.</title>
        <authorList>
            <person name="Song Y."/>
            <person name="Brune A."/>
        </authorList>
    </citation>
    <scope>NUCLEOTIDE SEQUENCE</scope>
    <source>
        <strain evidence="2">DSM 1903</strain>
    </source>
</reference>
<dbReference type="RefSeq" id="WP_230752470.1">
    <property type="nucleotide sequence ID" value="NZ_JAINWA010000001.1"/>
</dbReference>
<keyword evidence="3" id="KW-1185">Reference proteome</keyword>
<name>A0AAE3EFZ7_9SPIR</name>
<dbReference type="EMBL" id="JAINWA010000001">
    <property type="protein sequence ID" value="MCD1653460.1"/>
    <property type="molecule type" value="Genomic_DNA"/>
</dbReference>
<dbReference type="Gene3D" id="1.10.287.950">
    <property type="entry name" value="Methyl-accepting chemotaxis protein"/>
    <property type="match status" value="1"/>
</dbReference>
<keyword evidence="1" id="KW-0175">Coiled coil</keyword>
<proteinExistence type="predicted"/>
<dbReference type="SUPFAM" id="SSF58104">
    <property type="entry name" value="Methyl-accepting chemotaxis protein (MCP) signaling domain"/>
    <property type="match status" value="1"/>
</dbReference>
<protein>
    <submittedName>
        <fullName evidence="2">Uncharacterized protein</fullName>
    </submittedName>
</protein>
<feature type="coiled-coil region" evidence="1">
    <location>
        <begin position="408"/>
        <end position="435"/>
    </location>
</feature>